<evidence type="ECO:0000313" key="2">
    <source>
        <dbReference type="Proteomes" id="UP000789901"/>
    </source>
</evidence>
<feature type="non-terminal residue" evidence="1">
    <location>
        <position position="1"/>
    </location>
</feature>
<sequence>GLNNPFIYRKFMEYIPKIREGDKKKFLILWSNVLFSINQKRVVQKIQFNDCDQIAFLISEELLGHLTKKKTQRYQQSSKKKKVSF</sequence>
<evidence type="ECO:0000313" key="1">
    <source>
        <dbReference type="EMBL" id="CAG8850212.1"/>
    </source>
</evidence>
<name>A0ABN7X7S5_GIGMA</name>
<organism evidence="1 2">
    <name type="scientific">Gigaspora margarita</name>
    <dbReference type="NCBI Taxonomy" id="4874"/>
    <lineage>
        <taxon>Eukaryota</taxon>
        <taxon>Fungi</taxon>
        <taxon>Fungi incertae sedis</taxon>
        <taxon>Mucoromycota</taxon>
        <taxon>Glomeromycotina</taxon>
        <taxon>Glomeromycetes</taxon>
        <taxon>Diversisporales</taxon>
        <taxon>Gigasporaceae</taxon>
        <taxon>Gigaspora</taxon>
    </lineage>
</organism>
<accession>A0ABN7X7S5</accession>
<dbReference type="Proteomes" id="UP000789901">
    <property type="component" value="Unassembled WGS sequence"/>
</dbReference>
<dbReference type="EMBL" id="CAJVQB010100015">
    <property type="protein sequence ID" value="CAG8850212.1"/>
    <property type="molecule type" value="Genomic_DNA"/>
</dbReference>
<comment type="caution">
    <text evidence="1">The sequence shown here is derived from an EMBL/GenBank/DDBJ whole genome shotgun (WGS) entry which is preliminary data.</text>
</comment>
<proteinExistence type="predicted"/>
<reference evidence="1 2" key="1">
    <citation type="submission" date="2021-06" db="EMBL/GenBank/DDBJ databases">
        <authorList>
            <person name="Kallberg Y."/>
            <person name="Tangrot J."/>
            <person name="Rosling A."/>
        </authorList>
    </citation>
    <scope>NUCLEOTIDE SEQUENCE [LARGE SCALE GENOMIC DNA]</scope>
    <source>
        <strain evidence="1 2">120-4 pot B 10/14</strain>
    </source>
</reference>
<keyword evidence="2" id="KW-1185">Reference proteome</keyword>
<protein>
    <submittedName>
        <fullName evidence="1">381_t:CDS:1</fullName>
    </submittedName>
</protein>
<gene>
    <name evidence="1" type="ORF">GMARGA_LOCUS40102</name>
</gene>